<dbReference type="SMART" id="SM00346">
    <property type="entry name" value="HTH_ICLR"/>
    <property type="match status" value="1"/>
</dbReference>
<dbReference type="GO" id="GO:0045892">
    <property type="term" value="P:negative regulation of DNA-templated transcription"/>
    <property type="evidence" value="ECO:0007669"/>
    <property type="project" value="TreeGrafter"/>
</dbReference>
<dbReference type="InterPro" id="IPR005471">
    <property type="entry name" value="Tscrpt_reg_IclR_N"/>
</dbReference>
<proteinExistence type="predicted"/>
<feature type="domain" description="IclR-ED" evidence="9">
    <location>
        <begin position="100"/>
        <end position="284"/>
    </location>
</feature>
<dbReference type="RefSeq" id="WP_183654314.1">
    <property type="nucleotide sequence ID" value="NZ_JACHWU010000003.1"/>
</dbReference>
<dbReference type="GO" id="GO:0046278">
    <property type="term" value="P:3,4-dihydroxybenzoate metabolic process"/>
    <property type="evidence" value="ECO:0007669"/>
    <property type="project" value="InterPro"/>
</dbReference>
<evidence type="ECO:0000256" key="1">
    <source>
        <dbReference type="ARBA" id="ARBA00022798"/>
    </source>
</evidence>
<dbReference type="InterPro" id="IPR014757">
    <property type="entry name" value="Tscrpt_reg_IclR_C"/>
</dbReference>
<feature type="domain" description="HTH iclR-type" evidence="8">
    <location>
        <begin position="39"/>
        <end position="99"/>
    </location>
</feature>
<feature type="region of interest" description="Disordered" evidence="7">
    <location>
        <begin position="1"/>
        <end position="37"/>
    </location>
</feature>
<comment type="function">
    <text evidence="5">May be an activator protein for the gylABX operon.</text>
</comment>
<gene>
    <name evidence="10" type="ORF">FHS23_002714</name>
</gene>
<reference evidence="10 11" key="1">
    <citation type="submission" date="2020-08" db="EMBL/GenBank/DDBJ databases">
        <title>Genomic Encyclopedia of Type Strains, Phase III (KMG-III): the genomes of soil and plant-associated and newly described type strains.</title>
        <authorList>
            <person name="Whitman W."/>
        </authorList>
    </citation>
    <scope>NUCLEOTIDE SEQUENCE [LARGE SCALE GENOMIC DNA]</scope>
    <source>
        <strain evidence="10 11">CECT 8577</strain>
    </source>
</reference>
<evidence type="ECO:0000259" key="9">
    <source>
        <dbReference type="PROSITE" id="PS51078"/>
    </source>
</evidence>
<dbReference type="InterPro" id="IPR036390">
    <property type="entry name" value="WH_DNA-bd_sf"/>
</dbReference>
<dbReference type="GO" id="GO:0045893">
    <property type="term" value="P:positive regulation of DNA-templated transcription"/>
    <property type="evidence" value="ECO:0007669"/>
    <property type="project" value="InterPro"/>
</dbReference>
<keyword evidence="11" id="KW-1185">Reference proteome</keyword>
<dbReference type="Pfam" id="PF09339">
    <property type="entry name" value="HTH_IclR"/>
    <property type="match status" value="1"/>
</dbReference>
<dbReference type="InterPro" id="IPR036388">
    <property type="entry name" value="WH-like_DNA-bd_sf"/>
</dbReference>
<dbReference type="GO" id="GO:0003677">
    <property type="term" value="F:DNA binding"/>
    <property type="evidence" value="ECO:0007669"/>
    <property type="project" value="UniProtKB-KW"/>
</dbReference>
<dbReference type="FunFam" id="1.10.10.10:FF:000056">
    <property type="entry name" value="IclR family transcriptional regulator"/>
    <property type="match status" value="1"/>
</dbReference>
<dbReference type="Proteomes" id="UP000550714">
    <property type="component" value="Unassembled WGS sequence"/>
</dbReference>
<dbReference type="Pfam" id="PF01614">
    <property type="entry name" value="IclR_C"/>
    <property type="match status" value="1"/>
</dbReference>
<dbReference type="InterPro" id="IPR050707">
    <property type="entry name" value="HTH_MetabolicPath_Reg"/>
</dbReference>
<dbReference type="InterPro" id="IPR012794">
    <property type="entry name" value="PcaR_PcaU"/>
</dbReference>
<evidence type="ECO:0000313" key="10">
    <source>
        <dbReference type="EMBL" id="MBB3051685.1"/>
    </source>
</evidence>
<evidence type="ECO:0000256" key="3">
    <source>
        <dbReference type="ARBA" id="ARBA00023125"/>
    </source>
</evidence>
<evidence type="ECO:0000259" key="8">
    <source>
        <dbReference type="PROSITE" id="PS51077"/>
    </source>
</evidence>
<protein>
    <recommendedName>
        <fullName evidence="6">Glycerol operon regulatory protein</fullName>
    </recommendedName>
</protein>
<evidence type="ECO:0000256" key="4">
    <source>
        <dbReference type="ARBA" id="ARBA00023163"/>
    </source>
</evidence>
<evidence type="ECO:0000256" key="2">
    <source>
        <dbReference type="ARBA" id="ARBA00023015"/>
    </source>
</evidence>
<dbReference type="PROSITE" id="PS51077">
    <property type="entry name" value="HTH_ICLR"/>
    <property type="match status" value="1"/>
</dbReference>
<organism evidence="10 11">
    <name type="scientific">Prauserella isguenensis</name>
    <dbReference type="NCBI Taxonomy" id="1470180"/>
    <lineage>
        <taxon>Bacteria</taxon>
        <taxon>Bacillati</taxon>
        <taxon>Actinomycetota</taxon>
        <taxon>Actinomycetes</taxon>
        <taxon>Pseudonocardiales</taxon>
        <taxon>Pseudonocardiaceae</taxon>
        <taxon>Prauserella</taxon>
    </lineage>
</organism>
<keyword evidence="2" id="KW-0805">Transcription regulation</keyword>
<evidence type="ECO:0000256" key="6">
    <source>
        <dbReference type="ARBA" id="ARBA00070406"/>
    </source>
</evidence>
<sequence length="295" mass="30635">MDGAAAAEAEGDRTADGEDTAGAETPPDGAERGRGTHHVQSLERGLAVITAFGPAAPHLTLSEVAKATGLTRAAARRFLLTLVDLGYVRSDGRQFSLTAKVLELGYSFLSGLSLPGLAQPHLERLSAEVSESSSMSVLEGSDIVYVARVAVSRIMAVTISVGTRFPAHATSMGHVLLAGLSDEALEAYAASATFDRFTDRTTDSADALRAELAGVREAGYALVDQELEDGLRSIAVPVHGADGTVSAAVNLSTHASRRSPEAMRAELLPPLREAARGIEADLLAAAPPRTGSARP</sequence>
<evidence type="ECO:0000256" key="7">
    <source>
        <dbReference type="SAM" id="MobiDB-lite"/>
    </source>
</evidence>
<keyword evidence="4" id="KW-0804">Transcription</keyword>
<dbReference type="SUPFAM" id="SSF55781">
    <property type="entry name" value="GAF domain-like"/>
    <property type="match status" value="1"/>
</dbReference>
<dbReference type="GO" id="GO:0006071">
    <property type="term" value="P:glycerol metabolic process"/>
    <property type="evidence" value="ECO:0007669"/>
    <property type="project" value="UniProtKB-KW"/>
</dbReference>
<name>A0A839S210_9PSEU</name>
<dbReference type="GO" id="GO:0003700">
    <property type="term" value="F:DNA-binding transcription factor activity"/>
    <property type="evidence" value="ECO:0007669"/>
    <property type="project" value="TreeGrafter"/>
</dbReference>
<evidence type="ECO:0000313" key="11">
    <source>
        <dbReference type="Proteomes" id="UP000550714"/>
    </source>
</evidence>
<dbReference type="NCBIfam" id="TIGR02431">
    <property type="entry name" value="pcaR_pcaU"/>
    <property type="match status" value="1"/>
</dbReference>
<keyword evidence="1" id="KW-0319">Glycerol metabolism</keyword>
<dbReference type="Gene3D" id="3.30.450.40">
    <property type="match status" value="1"/>
</dbReference>
<keyword evidence="3" id="KW-0238">DNA-binding</keyword>
<dbReference type="PROSITE" id="PS51078">
    <property type="entry name" value="ICLR_ED"/>
    <property type="match status" value="1"/>
</dbReference>
<dbReference type="PANTHER" id="PTHR30136:SF34">
    <property type="entry name" value="TRANSCRIPTIONAL REGULATOR"/>
    <property type="match status" value="1"/>
</dbReference>
<dbReference type="InterPro" id="IPR029016">
    <property type="entry name" value="GAF-like_dom_sf"/>
</dbReference>
<evidence type="ECO:0000256" key="5">
    <source>
        <dbReference type="ARBA" id="ARBA00058938"/>
    </source>
</evidence>
<dbReference type="SUPFAM" id="SSF46785">
    <property type="entry name" value="Winged helix' DNA-binding domain"/>
    <property type="match status" value="1"/>
</dbReference>
<dbReference type="EMBL" id="JACHWU010000003">
    <property type="protein sequence ID" value="MBB3051685.1"/>
    <property type="molecule type" value="Genomic_DNA"/>
</dbReference>
<dbReference type="AlphaFoldDB" id="A0A839S210"/>
<accession>A0A839S210</accession>
<dbReference type="Gene3D" id="1.10.10.10">
    <property type="entry name" value="Winged helix-like DNA-binding domain superfamily/Winged helix DNA-binding domain"/>
    <property type="match status" value="1"/>
</dbReference>
<dbReference type="PANTHER" id="PTHR30136">
    <property type="entry name" value="HELIX-TURN-HELIX TRANSCRIPTIONAL REGULATOR, ICLR FAMILY"/>
    <property type="match status" value="1"/>
</dbReference>
<comment type="caution">
    <text evidence="10">The sequence shown here is derived from an EMBL/GenBank/DDBJ whole genome shotgun (WGS) entry which is preliminary data.</text>
</comment>